<dbReference type="EMBL" id="PFAJ01000044">
    <property type="protein sequence ID" value="PIR97105.1"/>
    <property type="molecule type" value="Genomic_DNA"/>
</dbReference>
<proteinExistence type="predicted"/>
<evidence type="ECO:0000313" key="1">
    <source>
        <dbReference type="EMBL" id="PIR97105.1"/>
    </source>
</evidence>
<evidence type="ECO:0008006" key="3">
    <source>
        <dbReference type="Google" id="ProtNLM"/>
    </source>
</evidence>
<dbReference type="Gene3D" id="3.90.1140.10">
    <property type="entry name" value="Cyclic phosphodiesterase"/>
    <property type="match status" value="1"/>
</dbReference>
<evidence type="ECO:0000313" key="2">
    <source>
        <dbReference type="Proteomes" id="UP000230557"/>
    </source>
</evidence>
<organism evidence="1 2">
    <name type="scientific">Candidatus Doudnabacteria bacterium CG10_big_fil_rev_8_21_14_0_10_41_10</name>
    <dbReference type="NCBI Taxonomy" id="1974551"/>
    <lineage>
        <taxon>Bacteria</taxon>
        <taxon>Candidatus Doudnaibacteriota</taxon>
    </lineage>
</organism>
<reference evidence="2" key="1">
    <citation type="submission" date="2017-09" db="EMBL/GenBank/DDBJ databases">
        <title>Depth-based differentiation of microbial function through sediment-hosted aquifers and enrichment of novel symbionts in the deep terrestrial subsurface.</title>
        <authorList>
            <person name="Probst A.J."/>
            <person name="Ladd B."/>
            <person name="Jarett J.K."/>
            <person name="Geller-Mcgrath D.E."/>
            <person name="Sieber C.M.K."/>
            <person name="Emerson J.B."/>
            <person name="Anantharaman K."/>
            <person name="Thomas B.C."/>
            <person name="Malmstrom R."/>
            <person name="Stieglmeier M."/>
            <person name="Klingl A."/>
            <person name="Woyke T."/>
            <person name="Ryan C.M."/>
            <person name="Banfield J.F."/>
        </authorList>
    </citation>
    <scope>NUCLEOTIDE SEQUENCE [LARGE SCALE GENOMIC DNA]</scope>
</reference>
<name>A0A2H0VDD6_9BACT</name>
<accession>A0A2H0VDD6</accession>
<dbReference type="Proteomes" id="UP000230557">
    <property type="component" value="Unassembled WGS sequence"/>
</dbReference>
<sequence length="181" mass="20824">MKLRFVILPPTRLAKYTGKLALNYASRFPVVYAVDNKKFQPHITLFDVEISIVDFKTVLTKAKRLFKDIRAPKVIISGPWIYKPHQVLGVDVKADKNYSRFRESLKKSFGDAAIKGKTASFAHITLNKFQNLDDLISCSKTMRAKIFKFRPTMLGIGVTDKYGQFEKRGKKHRIIQKCKLK</sequence>
<gene>
    <name evidence="1" type="ORF">COT91_03315</name>
</gene>
<protein>
    <recommendedName>
        <fullName evidence="3">2'-5' RNA ligase</fullName>
    </recommendedName>
</protein>
<comment type="caution">
    <text evidence="1">The sequence shown here is derived from an EMBL/GenBank/DDBJ whole genome shotgun (WGS) entry which is preliminary data.</text>
</comment>
<dbReference type="AlphaFoldDB" id="A0A2H0VDD6"/>